<dbReference type="InterPro" id="IPR012902">
    <property type="entry name" value="N_methyl_site"/>
</dbReference>
<dbReference type="PROSITE" id="PS00409">
    <property type="entry name" value="PROKAR_NTER_METHYL"/>
    <property type="match status" value="1"/>
</dbReference>
<accession>A0ABS5U736</accession>
<evidence type="ECO:0000313" key="3">
    <source>
        <dbReference type="Proteomes" id="UP000784128"/>
    </source>
</evidence>
<feature type="transmembrane region" description="Helical" evidence="1">
    <location>
        <begin position="38"/>
        <end position="60"/>
    </location>
</feature>
<comment type="caution">
    <text evidence="2">The sequence shown here is derived from an EMBL/GenBank/DDBJ whole genome shotgun (WGS) entry which is preliminary data.</text>
</comment>
<dbReference type="Pfam" id="PF07963">
    <property type="entry name" value="N_methyl"/>
    <property type="match status" value="1"/>
</dbReference>
<reference evidence="2 3" key="1">
    <citation type="submission" date="2021-05" db="EMBL/GenBank/DDBJ databases">
        <title>The draft genome of Geobacter chapellei DSM 13688.</title>
        <authorList>
            <person name="Xu Z."/>
            <person name="Masuda Y."/>
            <person name="Itoh H."/>
            <person name="Senoo K."/>
        </authorList>
    </citation>
    <scope>NUCLEOTIDE SEQUENCE [LARGE SCALE GENOMIC DNA]</scope>
    <source>
        <strain evidence="2 3">DSM 13688</strain>
    </source>
</reference>
<name>A0ABS5U736_9BACT</name>
<keyword evidence="3" id="KW-1185">Reference proteome</keyword>
<evidence type="ECO:0000313" key="2">
    <source>
        <dbReference type="EMBL" id="MBT1071478.1"/>
    </source>
</evidence>
<protein>
    <submittedName>
        <fullName evidence="2">Prepilin-type N-terminal cleavage/methylation domain-containing protein</fullName>
    </submittedName>
</protein>
<keyword evidence="1" id="KW-0472">Membrane</keyword>
<dbReference type="Proteomes" id="UP000784128">
    <property type="component" value="Unassembled WGS sequence"/>
</dbReference>
<proteinExistence type="predicted"/>
<organism evidence="2 3">
    <name type="scientific">Pelotalea chapellei</name>
    <dbReference type="NCBI Taxonomy" id="44671"/>
    <lineage>
        <taxon>Bacteria</taxon>
        <taxon>Pseudomonadati</taxon>
        <taxon>Thermodesulfobacteriota</taxon>
        <taxon>Desulfuromonadia</taxon>
        <taxon>Geobacterales</taxon>
        <taxon>Geobacteraceae</taxon>
        <taxon>Pelotalea</taxon>
    </lineage>
</organism>
<sequence>MCHHLMEDGHVSVPVKTKPLTAMQIPFRSFAGFSLVEVMVAILLLVVGVLAALSMVSTAIKHNSIANRLSVETALRQQVMEELLSKKVDDPVVNTDTTTNKVFDLNGINTPGTNITIQGAGRFKAQYRITTNNPVSGVSRIDVFAALSTASNVPMLTCYKRVQ</sequence>
<dbReference type="RefSeq" id="WP_214297237.1">
    <property type="nucleotide sequence ID" value="NZ_JAHDYS010000005.1"/>
</dbReference>
<dbReference type="EMBL" id="JAHDYS010000005">
    <property type="protein sequence ID" value="MBT1071478.1"/>
    <property type="molecule type" value="Genomic_DNA"/>
</dbReference>
<keyword evidence="1" id="KW-1133">Transmembrane helix</keyword>
<evidence type="ECO:0000256" key="1">
    <source>
        <dbReference type="SAM" id="Phobius"/>
    </source>
</evidence>
<gene>
    <name evidence="2" type="ORF">KJB30_06775</name>
</gene>
<keyword evidence="1" id="KW-0812">Transmembrane</keyword>